<dbReference type="Gene3D" id="1.10.10.10">
    <property type="entry name" value="Winged helix-like DNA-binding domain superfamily/Winged helix DNA-binding domain"/>
    <property type="match status" value="1"/>
</dbReference>
<keyword evidence="2" id="KW-0238">DNA-binding</keyword>
<dbReference type="PROSITE" id="PS50995">
    <property type="entry name" value="HTH_MARR_2"/>
    <property type="match status" value="1"/>
</dbReference>
<accession>A0ABT7KDZ7</accession>
<evidence type="ECO:0000259" key="4">
    <source>
        <dbReference type="PROSITE" id="PS50995"/>
    </source>
</evidence>
<evidence type="ECO:0000256" key="1">
    <source>
        <dbReference type="ARBA" id="ARBA00023015"/>
    </source>
</evidence>
<evidence type="ECO:0000313" key="5">
    <source>
        <dbReference type="EMBL" id="MDL2406843.1"/>
    </source>
</evidence>
<dbReference type="InterPro" id="IPR000835">
    <property type="entry name" value="HTH_MarR-typ"/>
</dbReference>
<reference evidence="5" key="1">
    <citation type="submission" date="2023-06" db="EMBL/GenBank/DDBJ databases">
        <title>Phylogenetic Diversity of Rhizobium strains.</title>
        <authorList>
            <person name="Moura F.T."/>
            <person name="Helene L.C.F."/>
            <person name="Hungria M."/>
        </authorList>
    </citation>
    <scope>NUCLEOTIDE SEQUENCE</scope>
    <source>
        <strain evidence="5">CCGE524</strain>
    </source>
</reference>
<dbReference type="Pfam" id="PF01047">
    <property type="entry name" value="MarR"/>
    <property type="match status" value="1"/>
</dbReference>
<dbReference type="RefSeq" id="WP_285879996.1">
    <property type="nucleotide sequence ID" value="NZ_JARFYN010000016.1"/>
</dbReference>
<dbReference type="InterPro" id="IPR036388">
    <property type="entry name" value="WH-like_DNA-bd_sf"/>
</dbReference>
<dbReference type="PANTHER" id="PTHR33164">
    <property type="entry name" value="TRANSCRIPTIONAL REGULATOR, MARR FAMILY"/>
    <property type="match status" value="1"/>
</dbReference>
<dbReference type="SMART" id="SM00347">
    <property type="entry name" value="HTH_MARR"/>
    <property type="match status" value="1"/>
</dbReference>
<comment type="caution">
    <text evidence="5">The sequence shown here is derived from an EMBL/GenBank/DDBJ whole genome shotgun (WGS) entry which is preliminary data.</text>
</comment>
<proteinExistence type="predicted"/>
<protein>
    <submittedName>
        <fullName evidence="5">MarR family transcriptional regulator</fullName>
    </submittedName>
</protein>
<dbReference type="InterPro" id="IPR023187">
    <property type="entry name" value="Tscrpt_reg_MarR-type_CS"/>
</dbReference>
<sequence length="201" mass="22508">MNNRATSTCRKACSDSGIVAQSYKSRRQEIFESFARGIRSERNFEEMEMLTANQPLAIDQCTCSAMRKASRQITRFYDAYLEPSGLRITQFLILAALNEAGGANINTLAERLDIERTAMGKMVGLLERDGFLQVTQSPTDGRARIIQLTPEGRRLHKEAEPLWHRAQSDFVTRNGGLNIENLRRELDAIDVGAPIDGSLTD</sequence>
<dbReference type="PANTHER" id="PTHR33164:SF105">
    <property type="entry name" value="TRANSCRIPTIONAL REPRESSOR PROTEIN-RELATED"/>
    <property type="match status" value="1"/>
</dbReference>
<dbReference type="Proteomes" id="UP001172630">
    <property type="component" value="Unassembled WGS sequence"/>
</dbReference>
<evidence type="ECO:0000256" key="2">
    <source>
        <dbReference type="ARBA" id="ARBA00023125"/>
    </source>
</evidence>
<feature type="domain" description="HTH marR-type" evidence="4">
    <location>
        <begin position="59"/>
        <end position="191"/>
    </location>
</feature>
<dbReference type="EMBL" id="JARFYN010000016">
    <property type="protein sequence ID" value="MDL2406843.1"/>
    <property type="molecule type" value="Genomic_DNA"/>
</dbReference>
<evidence type="ECO:0000313" key="6">
    <source>
        <dbReference type="Proteomes" id="UP001172630"/>
    </source>
</evidence>
<keyword evidence="3" id="KW-0804">Transcription</keyword>
<dbReference type="InterPro" id="IPR036390">
    <property type="entry name" value="WH_DNA-bd_sf"/>
</dbReference>
<dbReference type="InterPro" id="IPR039422">
    <property type="entry name" value="MarR/SlyA-like"/>
</dbReference>
<name>A0ABT7KDZ7_9HYPH</name>
<keyword evidence="1" id="KW-0805">Transcription regulation</keyword>
<organism evidence="5 6">
    <name type="scientific">Rhizobium calliandrae</name>
    <dbReference type="NCBI Taxonomy" id="1312182"/>
    <lineage>
        <taxon>Bacteria</taxon>
        <taxon>Pseudomonadati</taxon>
        <taxon>Pseudomonadota</taxon>
        <taxon>Alphaproteobacteria</taxon>
        <taxon>Hyphomicrobiales</taxon>
        <taxon>Rhizobiaceae</taxon>
        <taxon>Rhizobium/Agrobacterium group</taxon>
        <taxon>Rhizobium</taxon>
    </lineage>
</organism>
<keyword evidence="6" id="KW-1185">Reference proteome</keyword>
<evidence type="ECO:0000256" key="3">
    <source>
        <dbReference type="ARBA" id="ARBA00023163"/>
    </source>
</evidence>
<dbReference type="PROSITE" id="PS01117">
    <property type="entry name" value="HTH_MARR_1"/>
    <property type="match status" value="1"/>
</dbReference>
<gene>
    <name evidence="5" type="ORF">PY650_14470</name>
</gene>
<dbReference type="SUPFAM" id="SSF46785">
    <property type="entry name" value="Winged helix' DNA-binding domain"/>
    <property type="match status" value="1"/>
</dbReference>